<organism evidence="13">
    <name type="scientific">Petromyces alliaceus</name>
    <name type="common">Aspergillus alliaceus</name>
    <dbReference type="NCBI Taxonomy" id="209559"/>
    <lineage>
        <taxon>Eukaryota</taxon>
        <taxon>Fungi</taxon>
        <taxon>Dikarya</taxon>
        <taxon>Ascomycota</taxon>
        <taxon>Pezizomycotina</taxon>
        <taxon>Eurotiomycetes</taxon>
        <taxon>Eurotiomycetidae</taxon>
        <taxon>Eurotiales</taxon>
        <taxon>Aspergillaceae</taxon>
        <taxon>Aspergillus</taxon>
        <taxon>Aspergillus subgen. Circumdati</taxon>
    </lineage>
</organism>
<dbReference type="Pfam" id="PF00172">
    <property type="entry name" value="Zn_clus"/>
    <property type="match status" value="1"/>
</dbReference>
<feature type="domain" description="Zn(2)-C6 fungal-type" evidence="11">
    <location>
        <begin position="80"/>
        <end position="109"/>
    </location>
</feature>
<evidence type="ECO:0000256" key="10">
    <source>
        <dbReference type="PROSITE-ProRule" id="PRU00042"/>
    </source>
</evidence>
<dbReference type="PROSITE" id="PS00028">
    <property type="entry name" value="ZINC_FINGER_C2H2_1"/>
    <property type="match status" value="2"/>
</dbReference>
<keyword evidence="4 10" id="KW-0863">Zinc-finger</keyword>
<dbReference type="Gene3D" id="4.10.240.10">
    <property type="entry name" value="Zn(2)-C6 fungal-type DNA-binding domain"/>
    <property type="match status" value="1"/>
</dbReference>
<keyword evidence="5" id="KW-0862">Zinc</keyword>
<evidence type="ECO:0000256" key="5">
    <source>
        <dbReference type="ARBA" id="ARBA00022833"/>
    </source>
</evidence>
<gene>
    <name evidence="13" type="ORF">BDV23DRAFT_157853</name>
</gene>
<name>A0A5N7C4G0_PETAA</name>
<dbReference type="Gene3D" id="3.30.160.60">
    <property type="entry name" value="Classic Zinc Finger"/>
    <property type="match status" value="1"/>
</dbReference>
<evidence type="ECO:0000256" key="2">
    <source>
        <dbReference type="ARBA" id="ARBA00022723"/>
    </source>
</evidence>
<dbReference type="GO" id="GO:0006351">
    <property type="term" value="P:DNA-templated transcription"/>
    <property type="evidence" value="ECO:0007669"/>
    <property type="project" value="InterPro"/>
</dbReference>
<dbReference type="SMART" id="SM00066">
    <property type="entry name" value="GAL4"/>
    <property type="match status" value="1"/>
</dbReference>
<evidence type="ECO:0008006" key="14">
    <source>
        <dbReference type="Google" id="ProtNLM"/>
    </source>
</evidence>
<evidence type="ECO:0000256" key="8">
    <source>
        <dbReference type="ARBA" id="ARBA00023163"/>
    </source>
</evidence>
<keyword evidence="7" id="KW-0238">DNA-binding</keyword>
<dbReference type="GO" id="GO:0000981">
    <property type="term" value="F:DNA-binding transcription factor activity, RNA polymerase II-specific"/>
    <property type="evidence" value="ECO:0007669"/>
    <property type="project" value="InterPro"/>
</dbReference>
<keyword evidence="3" id="KW-0677">Repeat</keyword>
<dbReference type="InterPro" id="IPR051059">
    <property type="entry name" value="VerF-like"/>
</dbReference>
<evidence type="ECO:0000256" key="7">
    <source>
        <dbReference type="ARBA" id="ARBA00023125"/>
    </source>
</evidence>
<dbReference type="SMART" id="SM00355">
    <property type="entry name" value="ZnF_C2H2"/>
    <property type="match status" value="2"/>
</dbReference>
<feature type="domain" description="C2H2-type" evidence="12">
    <location>
        <begin position="44"/>
        <end position="72"/>
    </location>
</feature>
<dbReference type="GO" id="GO:0000785">
    <property type="term" value="C:chromatin"/>
    <property type="evidence" value="ECO:0007669"/>
    <property type="project" value="TreeGrafter"/>
</dbReference>
<dbReference type="InterPro" id="IPR036864">
    <property type="entry name" value="Zn2-C6_fun-type_DNA-bd_sf"/>
</dbReference>
<dbReference type="PROSITE" id="PS50048">
    <property type="entry name" value="ZN2_CY6_FUNGAL_2"/>
    <property type="match status" value="1"/>
</dbReference>
<evidence type="ECO:0000256" key="3">
    <source>
        <dbReference type="ARBA" id="ARBA00022737"/>
    </source>
</evidence>
<dbReference type="EMBL" id="ML735271">
    <property type="protein sequence ID" value="KAE8388980.1"/>
    <property type="molecule type" value="Genomic_DNA"/>
</dbReference>
<dbReference type="AlphaFoldDB" id="A0A5N7C4G0"/>
<dbReference type="GO" id="GO:0009893">
    <property type="term" value="P:positive regulation of metabolic process"/>
    <property type="evidence" value="ECO:0007669"/>
    <property type="project" value="UniProtKB-ARBA"/>
</dbReference>
<evidence type="ECO:0000256" key="4">
    <source>
        <dbReference type="ARBA" id="ARBA00022771"/>
    </source>
</evidence>
<accession>A0A5N7C4G0</accession>
<reference evidence="13" key="1">
    <citation type="submission" date="2019-04" db="EMBL/GenBank/DDBJ databases">
        <title>Friends and foes A comparative genomics studyof 23 Aspergillus species from section Flavi.</title>
        <authorList>
            <consortium name="DOE Joint Genome Institute"/>
            <person name="Kjaerbolling I."/>
            <person name="Vesth T."/>
            <person name="Frisvad J.C."/>
            <person name="Nybo J.L."/>
            <person name="Theobald S."/>
            <person name="Kildgaard S."/>
            <person name="Isbrandt T."/>
            <person name="Kuo A."/>
            <person name="Sato A."/>
            <person name="Lyhne E.K."/>
            <person name="Kogle M.E."/>
            <person name="Wiebenga A."/>
            <person name="Kun R.S."/>
            <person name="Lubbers R.J."/>
            <person name="Makela M.R."/>
            <person name="Barry K."/>
            <person name="Chovatia M."/>
            <person name="Clum A."/>
            <person name="Daum C."/>
            <person name="Haridas S."/>
            <person name="He G."/>
            <person name="LaButti K."/>
            <person name="Lipzen A."/>
            <person name="Mondo S."/>
            <person name="Riley R."/>
            <person name="Salamov A."/>
            <person name="Simmons B.A."/>
            <person name="Magnuson J.K."/>
            <person name="Henrissat B."/>
            <person name="Mortensen U.H."/>
            <person name="Larsen T.O."/>
            <person name="Devries R.P."/>
            <person name="Grigoriev I.V."/>
            <person name="Machida M."/>
            <person name="Baker S.E."/>
            <person name="Andersen M.R."/>
        </authorList>
    </citation>
    <scope>NUCLEOTIDE SEQUENCE [LARGE SCALE GENOMIC DNA]</scope>
    <source>
        <strain evidence="13">IBT 14317</strain>
    </source>
</reference>
<evidence type="ECO:0000256" key="1">
    <source>
        <dbReference type="ARBA" id="ARBA00004123"/>
    </source>
</evidence>
<sequence length="417" mass="47244">MPPRTSSDPLGPPFQCSYPECRAQYRRKEHLNRHVANHAQGDRFSCPYCKSTLTRSDLLRRHIWNYHPGKQPLPSRTRKACSTCHIRKTRCNGGSPCNACQRRGVTCSLTENGNARDGCNLNKDISDLQRPPDIQVGSALPKSNISNSTSDVSRWVAHDYVDIYFKVFHPVWPFIHQGTFDLPKEPCILIQSIVMIGLWIEGGQNARDAAVDLHHKLCTAIRAQMDQWFIPESRSLQNTSTCWPMATYQSVLLQVIFALLNAKEQTIPDLSFRYRLQPDEYELLVRLVQSCRRLGMFIYPNMLAQHGPTAPLALVWVNVEEIKRFGLALYKVCRMCTRSDSAGGDINGAKCELLGLHDLLFCLPDSDEVWNAPFSIGSEILQKVASQTNLRDNRDSKGWISQTSTVLHDTGVAFEWI</sequence>
<dbReference type="OrthoDB" id="10261408at2759"/>
<dbReference type="Proteomes" id="UP000326877">
    <property type="component" value="Unassembled WGS sequence"/>
</dbReference>
<evidence type="ECO:0000259" key="12">
    <source>
        <dbReference type="PROSITE" id="PS50157"/>
    </source>
</evidence>
<dbReference type="InterPro" id="IPR001138">
    <property type="entry name" value="Zn2Cys6_DnaBD"/>
</dbReference>
<dbReference type="CDD" id="cd12148">
    <property type="entry name" value="fungal_TF_MHR"/>
    <property type="match status" value="1"/>
</dbReference>
<protein>
    <recommendedName>
        <fullName evidence="14">C6 and C2H2 transcription factor</fullName>
    </recommendedName>
</protein>
<dbReference type="GO" id="GO:0000978">
    <property type="term" value="F:RNA polymerase II cis-regulatory region sequence-specific DNA binding"/>
    <property type="evidence" value="ECO:0007669"/>
    <property type="project" value="InterPro"/>
</dbReference>
<dbReference type="GO" id="GO:0008270">
    <property type="term" value="F:zinc ion binding"/>
    <property type="evidence" value="ECO:0007669"/>
    <property type="project" value="UniProtKB-KW"/>
</dbReference>
<dbReference type="SUPFAM" id="SSF57701">
    <property type="entry name" value="Zn2/Cys6 DNA-binding domain"/>
    <property type="match status" value="1"/>
</dbReference>
<keyword evidence="8" id="KW-0804">Transcription</keyword>
<dbReference type="PANTHER" id="PTHR40626:SF36">
    <property type="entry name" value="TRANSCRIPTION FACTOR WITH C2H2 AND ZN(2)-CYS(6) DNA BINDING DOMAIN (EUROFUNG)"/>
    <property type="match status" value="1"/>
</dbReference>
<dbReference type="SUPFAM" id="SSF57667">
    <property type="entry name" value="beta-beta-alpha zinc fingers"/>
    <property type="match status" value="1"/>
</dbReference>
<keyword evidence="2" id="KW-0479">Metal-binding</keyword>
<dbReference type="InterPro" id="IPR013087">
    <property type="entry name" value="Znf_C2H2_type"/>
</dbReference>
<comment type="subcellular location">
    <subcellularLocation>
        <location evidence="1">Nucleus</location>
    </subcellularLocation>
</comment>
<evidence type="ECO:0000313" key="13">
    <source>
        <dbReference type="EMBL" id="KAE8388980.1"/>
    </source>
</evidence>
<evidence type="ECO:0000259" key="11">
    <source>
        <dbReference type="PROSITE" id="PS50048"/>
    </source>
</evidence>
<dbReference type="PROSITE" id="PS50157">
    <property type="entry name" value="ZINC_FINGER_C2H2_2"/>
    <property type="match status" value="2"/>
</dbReference>
<evidence type="ECO:0000256" key="9">
    <source>
        <dbReference type="ARBA" id="ARBA00023242"/>
    </source>
</evidence>
<keyword evidence="6" id="KW-0805">Transcription regulation</keyword>
<dbReference type="InterPro" id="IPR036236">
    <property type="entry name" value="Znf_C2H2_sf"/>
</dbReference>
<dbReference type="Pfam" id="PF04082">
    <property type="entry name" value="Fungal_trans"/>
    <property type="match status" value="1"/>
</dbReference>
<proteinExistence type="predicted"/>
<feature type="domain" description="C2H2-type" evidence="12">
    <location>
        <begin position="14"/>
        <end position="43"/>
    </location>
</feature>
<evidence type="ECO:0000256" key="6">
    <source>
        <dbReference type="ARBA" id="ARBA00023015"/>
    </source>
</evidence>
<dbReference type="InterPro" id="IPR007219">
    <property type="entry name" value="XnlR_reg_dom"/>
</dbReference>
<dbReference type="CDD" id="cd00067">
    <property type="entry name" value="GAL4"/>
    <property type="match status" value="1"/>
</dbReference>
<dbReference type="GO" id="GO:0005634">
    <property type="term" value="C:nucleus"/>
    <property type="evidence" value="ECO:0007669"/>
    <property type="project" value="UniProtKB-SubCell"/>
</dbReference>
<keyword evidence="9" id="KW-0539">Nucleus</keyword>
<dbReference type="PANTHER" id="PTHR40626">
    <property type="entry name" value="MIP31509P"/>
    <property type="match status" value="1"/>
</dbReference>
<dbReference type="PROSITE" id="PS00463">
    <property type="entry name" value="ZN2_CY6_FUNGAL_1"/>
    <property type="match status" value="1"/>
</dbReference>